<evidence type="ECO:0000313" key="5">
    <source>
        <dbReference type="EMBL" id="MXN18021.1"/>
    </source>
</evidence>
<dbReference type="PROSITE" id="PS50949">
    <property type="entry name" value="HTH_GNTR"/>
    <property type="match status" value="1"/>
</dbReference>
<sequence>MPPATTRSKPEAKLSRPAAVAEAIKDMVVERAMKPGDRLPSEPEMIETFGMAKGTIREAMRILEAQGLIRTRTGPGGGSFVHAVSTERATALLGNYFYFQDLTIGDAYQMRRALEPELVAALAGRLSEEALAELEALTEDYASPAATPEEERAQHVASLKFHALLAAQGENRLLSFVIEFTVKLLTDITVSRQLYAPANPELRLRGHDFHRRLLVALREGDAGAARAIMKSHMETAWALMGDQEARALSRFMEE</sequence>
<dbReference type="InterPro" id="IPR036390">
    <property type="entry name" value="WH_DNA-bd_sf"/>
</dbReference>
<dbReference type="AlphaFoldDB" id="A0A6L7G1X6"/>
<dbReference type="GO" id="GO:0003700">
    <property type="term" value="F:DNA-binding transcription factor activity"/>
    <property type="evidence" value="ECO:0007669"/>
    <property type="project" value="InterPro"/>
</dbReference>
<evidence type="ECO:0000256" key="2">
    <source>
        <dbReference type="ARBA" id="ARBA00023125"/>
    </source>
</evidence>
<proteinExistence type="predicted"/>
<dbReference type="InterPro" id="IPR036388">
    <property type="entry name" value="WH-like_DNA-bd_sf"/>
</dbReference>
<dbReference type="EMBL" id="WUMU01000007">
    <property type="protein sequence ID" value="MXN18021.1"/>
    <property type="molecule type" value="Genomic_DNA"/>
</dbReference>
<keyword evidence="2" id="KW-0238">DNA-binding</keyword>
<name>A0A6L7G1X6_9RHOB</name>
<dbReference type="CDD" id="cd07377">
    <property type="entry name" value="WHTH_GntR"/>
    <property type="match status" value="1"/>
</dbReference>
<dbReference type="Gene3D" id="1.20.120.530">
    <property type="entry name" value="GntR ligand-binding domain-like"/>
    <property type="match status" value="1"/>
</dbReference>
<keyword evidence="3" id="KW-0804">Transcription</keyword>
<dbReference type="RefSeq" id="WP_160893946.1">
    <property type="nucleotide sequence ID" value="NZ_WUMU01000007.1"/>
</dbReference>
<feature type="domain" description="HTH gntR-type" evidence="4">
    <location>
        <begin position="14"/>
        <end position="84"/>
    </location>
</feature>
<evidence type="ECO:0000313" key="6">
    <source>
        <dbReference type="Proteomes" id="UP000477911"/>
    </source>
</evidence>
<reference evidence="5 6" key="1">
    <citation type="submission" date="2019-12" db="EMBL/GenBank/DDBJ databases">
        <authorList>
            <person name="Li M."/>
        </authorList>
    </citation>
    <scope>NUCLEOTIDE SEQUENCE [LARGE SCALE GENOMIC DNA]</scope>
    <source>
        <strain evidence="5 6">GBMRC 2024</strain>
    </source>
</reference>
<evidence type="ECO:0000256" key="3">
    <source>
        <dbReference type="ARBA" id="ARBA00023163"/>
    </source>
</evidence>
<dbReference type="SMART" id="SM00895">
    <property type="entry name" value="FCD"/>
    <property type="match status" value="1"/>
</dbReference>
<dbReference type="PANTHER" id="PTHR43537">
    <property type="entry name" value="TRANSCRIPTIONAL REGULATOR, GNTR FAMILY"/>
    <property type="match status" value="1"/>
</dbReference>
<keyword evidence="6" id="KW-1185">Reference proteome</keyword>
<dbReference type="SMART" id="SM00345">
    <property type="entry name" value="HTH_GNTR"/>
    <property type="match status" value="1"/>
</dbReference>
<dbReference type="SUPFAM" id="SSF48008">
    <property type="entry name" value="GntR ligand-binding domain-like"/>
    <property type="match status" value="1"/>
</dbReference>
<gene>
    <name evidence="5" type="ORF">GR170_09255</name>
</gene>
<keyword evidence="1" id="KW-0805">Transcription regulation</keyword>
<dbReference type="Pfam" id="PF07729">
    <property type="entry name" value="FCD"/>
    <property type="match status" value="1"/>
</dbReference>
<dbReference type="PANTHER" id="PTHR43537:SF5">
    <property type="entry name" value="UXU OPERON TRANSCRIPTIONAL REGULATOR"/>
    <property type="match status" value="1"/>
</dbReference>
<accession>A0A6L7G1X6</accession>
<dbReference type="Proteomes" id="UP000477911">
    <property type="component" value="Unassembled WGS sequence"/>
</dbReference>
<protein>
    <submittedName>
        <fullName evidence="5">FCD domain-containing protein</fullName>
    </submittedName>
</protein>
<comment type="caution">
    <text evidence="5">The sequence shown here is derived from an EMBL/GenBank/DDBJ whole genome shotgun (WGS) entry which is preliminary data.</text>
</comment>
<dbReference type="InterPro" id="IPR008920">
    <property type="entry name" value="TF_FadR/GntR_C"/>
</dbReference>
<dbReference type="InterPro" id="IPR011711">
    <property type="entry name" value="GntR_C"/>
</dbReference>
<dbReference type="SUPFAM" id="SSF46785">
    <property type="entry name" value="Winged helix' DNA-binding domain"/>
    <property type="match status" value="1"/>
</dbReference>
<evidence type="ECO:0000259" key="4">
    <source>
        <dbReference type="PROSITE" id="PS50949"/>
    </source>
</evidence>
<evidence type="ECO:0000256" key="1">
    <source>
        <dbReference type="ARBA" id="ARBA00023015"/>
    </source>
</evidence>
<dbReference type="PRINTS" id="PR00035">
    <property type="entry name" value="HTHGNTR"/>
</dbReference>
<dbReference type="InterPro" id="IPR000524">
    <property type="entry name" value="Tscrpt_reg_HTH_GntR"/>
</dbReference>
<dbReference type="Gene3D" id="1.10.10.10">
    <property type="entry name" value="Winged helix-like DNA-binding domain superfamily/Winged helix DNA-binding domain"/>
    <property type="match status" value="1"/>
</dbReference>
<organism evidence="5 6">
    <name type="scientific">Pseudooceanicola albus</name>
    <dbReference type="NCBI Taxonomy" id="2692189"/>
    <lineage>
        <taxon>Bacteria</taxon>
        <taxon>Pseudomonadati</taxon>
        <taxon>Pseudomonadota</taxon>
        <taxon>Alphaproteobacteria</taxon>
        <taxon>Rhodobacterales</taxon>
        <taxon>Paracoccaceae</taxon>
        <taxon>Pseudooceanicola</taxon>
    </lineage>
</organism>
<dbReference type="Pfam" id="PF00392">
    <property type="entry name" value="GntR"/>
    <property type="match status" value="1"/>
</dbReference>
<dbReference type="GO" id="GO:0003677">
    <property type="term" value="F:DNA binding"/>
    <property type="evidence" value="ECO:0007669"/>
    <property type="project" value="UniProtKB-KW"/>
</dbReference>